<protein>
    <submittedName>
        <fullName evidence="1">Uncharacterized protein</fullName>
    </submittedName>
</protein>
<accession>A0A6J5N6B1</accession>
<sequence length="79" mass="8958">MQIDYLKSDDGRVHAINCSFSESTLDIGILCLIACVETTIRITNEHHRLIVEVPKEFRSSSERVKVFNASLTILSHEQV</sequence>
<evidence type="ECO:0000313" key="1">
    <source>
        <dbReference type="EMBL" id="CAB4154453.1"/>
    </source>
</evidence>
<gene>
    <name evidence="1" type="ORF">UFOVP649_4</name>
</gene>
<proteinExistence type="predicted"/>
<reference evidence="1" key="1">
    <citation type="submission" date="2020-04" db="EMBL/GenBank/DDBJ databases">
        <authorList>
            <person name="Chiriac C."/>
            <person name="Salcher M."/>
            <person name="Ghai R."/>
            <person name="Kavagutti S V."/>
        </authorList>
    </citation>
    <scope>NUCLEOTIDE SEQUENCE</scope>
</reference>
<organism evidence="1">
    <name type="scientific">uncultured Caudovirales phage</name>
    <dbReference type="NCBI Taxonomy" id="2100421"/>
    <lineage>
        <taxon>Viruses</taxon>
        <taxon>Duplodnaviria</taxon>
        <taxon>Heunggongvirae</taxon>
        <taxon>Uroviricota</taxon>
        <taxon>Caudoviricetes</taxon>
        <taxon>Peduoviridae</taxon>
        <taxon>Maltschvirus</taxon>
        <taxon>Maltschvirus maltsch</taxon>
    </lineage>
</organism>
<dbReference type="EMBL" id="LR796624">
    <property type="protein sequence ID" value="CAB4154453.1"/>
    <property type="molecule type" value="Genomic_DNA"/>
</dbReference>
<name>A0A6J5N6B1_9CAUD</name>